<sequence length="276" mass="31655">MTSSLNGRKHWLIPGRLVSSLQVQYSPIDLMNSHFRSEESPLFGSMMPYVVDLKKGKPLIALRPEETHSKHINETPKVSLLVYPLTPVDIPPTSVPVPRINLKCFASPLKDEELDHAKNLFIERHPAARQILQREKFDYYELDPIEVFFLTETDKGKPDFIKPEDYLRAKTDPLTPIMVDLIQQINDKFSDSLHLFPEVYADTEINPTDPTFVYSVDTLGFNLLGKSLSESRWVDFRLPFPQPLHTKEEILEAFESSSEYARDKVFTGGVPKKRNA</sequence>
<dbReference type="InterPro" id="IPR012349">
    <property type="entry name" value="Split_barrel_FMN-bd"/>
</dbReference>
<reference evidence="3 4" key="1">
    <citation type="journal article" date="2018" name="Genome Biol. Evol.">
        <title>Multiple Roots of Fruiting Body Formation in Amoebozoa.</title>
        <authorList>
            <person name="Hillmann F."/>
            <person name="Forbes G."/>
            <person name="Novohradska S."/>
            <person name="Ferling I."/>
            <person name="Riege K."/>
            <person name="Groth M."/>
            <person name="Westermann M."/>
            <person name="Marz M."/>
            <person name="Spaller T."/>
            <person name="Winckler T."/>
            <person name="Schaap P."/>
            <person name="Glockner G."/>
        </authorList>
    </citation>
    <scope>NUCLEOTIDE SEQUENCE [LARGE SCALE GENOMIC DNA]</scope>
    <source>
        <strain evidence="3 4">Jena</strain>
    </source>
</reference>
<dbReference type="InterPro" id="IPR055343">
    <property type="entry name" value="CREG_beta-barrel"/>
</dbReference>
<dbReference type="AlphaFoldDB" id="A0A2P6NDA4"/>
<dbReference type="EMBL" id="MDYQ01000113">
    <property type="protein sequence ID" value="PRP81938.1"/>
    <property type="molecule type" value="Genomic_DNA"/>
</dbReference>
<evidence type="ECO:0008006" key="5">
    <source>
        <dbReference type="Google" id="ProtNLM"/>
    </source>
</evidence>
<dbReference type="PANTHER" id="PTHR13343:SF17">
    <property type="entry name" value="CELLULAR REPRESSOR OF E1A-STIMULATED GENES, ISOFORM A"/>
    <property type="match status" value="1"/>
</dbReference>
<evidence type="ECO:0000313" key="4">
    <source>
        <dbReference type="Proteomes" id="UP000241769"/>
    </source>
</evidence>
<dbReference type="Gene3D" id="3.20.180.10">
    <property type="entry name" value="PNP-oxidase-like"/>
    <property type="match status" value="1"/>
</dbReference>
<proteinExistence type="predicted"/>
<comment type="caution">
    <text evidence="3">The sequence shown here is derived from an EMBL/GenBank/DDBJ whole genome shotgun (WGS) entry which is preliminary data.</text>
</comment>
<dbReference type="InParanoid" id="A0A2P6NDA4"/>
<gene>
    <name evidence="3" type="ORF">PROFUN_10510</name>
</gene>
<name>A0A2P6NDA4_9EUKA</name>
<evidence type="ECO:0000259" key="2">
    <source>
        <dbReference type="Pfam" id="PF13883"/>
    </source>
</evidence>
<dbReference type="Proteomes" id="UP000241769">
    <property type="component" value="Unassembled WGS sequence"/>
</dbReference>
<feature type="domain" description="DUF2470" evidence="1">
    <location>
        <begin position="181"/>
        <end position="250"/>
    </location>
</feature>
<evidence type="ECO:0000259" key="1">
    <source>
        <dbReference type="Pfam" id="PF10615"/>
    </source>
</evidence>
<dbReference type="Pfam" id="PF13883">
    <property type="entry name" value="CREG_beta-barrel"/>
    <property type="match status" value="1"/>
</dbReference>
<keyword evidence="4" id="KW-1185">Reference proteome</keyword>
<dbReference type="PANTHER" id="PTHR13343">
    <property type="entry name" value="CREG1 PROTEIN"/>
    <property type="match status" value="1"/>
</dbReference>
<dbReference type="GO" id="GO:0005737">
    <property type="term" value="C:cytoplasm"/>
    <property type="evidence" value="ECO:0007669"/>
    <property type="project" value="UniProtKB-ARBA"/>
</dbReference>
<dbReference type="InterPro" id="IPR037119">
    <property type="entry name" value="Haem_oxidase_HugZ-like_sf"/>
</dbReference>
<dbReference type="InterPro" id="IPR019595">
    <property type="entry name" value="DUF2470"/>
</dbReference>
<dbReference type="Pfam" id="PF10615">
    <property type="entry name" value="DUF2470"/>
    <property type="match status" value="1"/>
</dbReference>
<evidence type="ECO:0000313" key="3">
    <source>
        <dbReference type="EMBL" id="PRP81938.1"/>
    </source>
</evidence>
<accession>A0A2P6NDA4</accession>
<dbReference type="Gene3D" id="2.30.110.10">
    <property type="entry name" value="Electron Transport, Fmn-binding Protein, Chain A"/>
    <property type="match status" value="1"/>
</dbReference>
<feature type="domain" description="CREG-like beta-barrel" evidence="2">
    <location>
        <begin position="43"/>
        <end position="166"/>
    </location>
</feature>
<dbReference type="SUPFAM" id="SSF50475">
    <property type="entry name" value="FMN-binding split barrel"/>
    <property type="match status" value="1"/>
</dbReference>
<protein>
    <recommendedName>
        <fullName evidence="5">DUF2470 domain-containing protein</fullName>
    </recommendedName>
</protein>
<organism evidence="3 4">
    <name type="scientific">Planoprotostelium fungivorum</name>
    <dbReference type="NCBI Taxonomy" id="1890364"/>
    <lineage>
        <taxon>Eukaryota</taxon>
        <taxon>Amoebozoa</taxon>
        <taxon>Evosea</taxon>
        <taxon>Variosea</taxon>
        <taxon>Cavosteliida</taxon>
        <taxon>Cavosteliaceae</taxon>
        <taxon>Planoprotostelium</taxon>
    </lineage>
</organism>
<dbReference type="OrthoDB" id="2138282at2759"/>